<dbReference type="SUPFAM" id="SSF57783">
    <property type="entry name" value="Zinc beta-ribbon"/>
    <property type="match status" value="1"/>
</dbReference>
<keyword evidence="4" id="KW-0240">DNA-directed RNA polymerase</keyword>
<evidence type="ECO:0000313" key="8">
    <source>
        <dbReference type="EMBL" id="KAJ0198901.1"/>
    </source>
</evidence>
<dbReference type="GO" id="GO:0000428">
    <property type="term" value="C:DNA-directed RNA polymerase complex"/>
    <property type="evidence" value="ECO:0007669"/>
    <property type="project" value="UniProtKB-KW"/>
</dbReference>
<dbReference type="Gene3D" id="2.20.25.10">
    <property type="match status" value="1"/>
</dbReference>
<evidence type="ECO:0000313" key="9">
    <source>
        <dbReference type="Proteomes" id="UP000235145"/>
    </source>
</evidence>
<evidence type="ECO:0000256" key="5">
    <source>
        <dbReference type="PIRSR" id="PIRSR005586-1"/>
    </source>
</evidence>
<dbReference type="PROSITE" id="PS51133">
    <property type="entry name" value="ZF_TFIIS_2"/>
    <property type="match status" value="1"/>
</dbReference>
<name>A0A9R1V3G5_LACSA</name>
<dbReference type="GO" id="GO:0003676">
    <property type="term" value="F:nucleic acid binding"/>
    <property type="evidence" value="ECO:0007669"/>
    <property type="project" value="InterPro"/>
</dbReference>
<dbReference type="GO" id="GO:0005634">
    <property type="term" value="C:nucleus"/>
    <property type="evidence" value="ECO:0007669"/>
    <property type="project" value="UniProtKB-SubCell"/>
</dbReference>
<evidence type="ECO:0000256" key="1">
    <source>
        <dbReference type="ARBA" id="ARBA00022723"/>
    </source>
</evidence>
<feature type="binding site" evidence="5">
    <location>
        <position position="117"/>
    </location>
    <ligand>
        <name>Zn(2+)</name>
        <dbReference type="ChEBI" id="CHEBI:29105"/>
        <label>2</label>
    </ligand>
</feature>
<dbReference type="GO" id="GO:0003899">
    <property type="term" value="F:DNA-directed RNA polymerase activity"/>
    <property type="evidence" value="ECO:0007669"/>
    <property type="project" value="InterPro"/>
</dbReference>
<feature type="binding site" evidence="5">
    <location>
        <position position="53"/>
    </location>
    <ligand>
        <name>Zn(2+)</name>
        <dbReference type="ChEBI" id="CHEBI:29105"/>
        <label>1</label>
    </ligand>
</feature>
<comment type="subcellular location">
    <subcellularLocation>
        <location evidence="4">Nucleus</location>
    </subcellularLocation>
</comment>
<keyword evidence="4" id="KW-0539">Nucleus</keyword>
<dbReference type="GO" id="GO:0006351">
    <property type="term" value="P:DNA-templated transcription"/>
    <property type="evidence" value="ECO:0007669"/>
    <property type="project" value="InterPro"/>
</dbReference>
<feature type="binding site" evidence="5">
    <location>
        <position position="31"/>
    </location>
    <ligand>
        <name>Zn(2+)</name>
        <dbReference type="ChEBI" id="CHEBI:29105"/>
        <label>1</label>
    </ligand>
</feature>
<keyword evidence="4" id="KW-0804">Transcription</keyword>
<protein>
    <recommendedName>
        <fullName evidence="4">DNA-directed RNA polymerase subunit</fullName>
    </recommendedName>
</protein>
<evidence type="ECO:0000256" key="4">
    <source>
        <dbReference type="PIRNR" id="PIRNR005586"/>
    </source>
</evidence>
<evidence type="ECO:0000256" key="2">
    <source>
        <dbReference type="ARBA" id="ARBA00022771"/>
    </source>
</evidence>
<keyword evidence="1 5" id="KW-0479">Metal-binding</keyword>
<feature type="binding site" evidence="5">
    <location>
        <position position="121"/>
    </location>
    <ligand>
        <name>Zn(2+)</name>
        <dbReference type="ChEBI" id="CHEBI:29105"/>
        <label>2</label>
    </ligand>
</feature>
<comment type="caution">
    <text evidence="8">The sequence shown here is derived from an EMBL/GenBank/DDBJ whole genome shotgun (WGS) entry which is preliminary data.</text>
</comment>
<dbReference type="Pfam" id="PF01096">
    <property type="entry name" value="Zn_ribbon_TFIIS"/>
    <property type="match status" value="1"/>
</dbReference>
<evidence type="ECO:0000256" key="6">
    <source>
        <dbReference type="PROSITE-ProRule" id="PRU00472"/>
    </source>
</evidence>
<feature type="binding site" evidence="5">
    <location>
        <position position="56"/>
    </location>
    <ligand>
        <name>Zn(2+)</name>
        <dbReference type="ChEBI" id="CHEBI:29105"/>
        <label>1</label>
    </ligand>
</feature>
<keyword evidence="3 5" id="KW-0862">Zinc</keyword>
<comment type="similarity">
    <text evidence="4">Belongs to the archaeal rpoM/eukaryotic RPA12/RPB9/RPC11 RNA polymerase family.</text>
</comment>
<comment type="function">
    <text evidence="4">DNA-dependent RNA polymerase catalyzes the transcription of DNA into RNA using the four ribonucleoside triphosphates as substrates.</text>
</comment>
<keyword evidence="2 6" id="KW-0863">Zinc-finger</keyword>
<accession>A0A9R1V3G5</accession>
<reference evidence="8 9" key="1">
    <citation type="journal article" date="2017" name="Nat. Commun.">
        <title>Genome assembly with in vitro proximity ligation data and whole-genome triplication in lettuce.</title>
        <authorList>
            <person name="Reyes-Chin-Wo S."/>
            <person name="Wang Z."/>
            <person name="Yang X."/>
            <person name="Kozik A."/>
            <person name="Arikit S."/>
            <person name="Song C."/>
            <person name="Xia L."/>
            <person name="Froenicke L."/>
            <person name="Lavelle D.O."/>
            <person name="Truco M.J."/>
            <person name="Xia R."/>
            <person name="Zhu S."/>
            <person name="Xu C."/>
            <person name="Xu H."/>
            <person name="Xu X."/>
            <person name="Cox K."/>
            <person name="Korf I."/>
            <person name="Meyers B.C."/>
            <person name="Michelmore R.W."/>
        </authorList>
    </citation>
    <scope>NUCLEOTIDE SEQUENCE [LARGE SCALE GENOMIC DNA]</scope>
    <source>
        <strain evidence="9">cv. Salinas</strain>
        <tissue evidence="8">Seedlings</tissue>
    </source>
</reference>
<feature type="binding site" evidence="5">
    <location>
        <position position="149"/>
    </location>
    <ligand>
        <name>Zn(2+)</name>
        <dbReference type="ChEBI" id="CHEBI:29105"/>
        <label>2</label>
    </ligand>
</feature>
<dbReference type="InterPro" id="IPR001222">
    <property type="entry name" value="Znf_TFIIS"/>
</dbReference>
<organism evidence="8 9">
    <name type="scientific">Lactuca sativa</name>
    <name type="common">Garden lettuce</name>
    <dbReference type="NCBI Taxonomy" id="4236"/>
    <lineage>
        <taxon>Eukaryota</taxon>
        <taxon>Viridiplantae</taxon>
        <taxon>Streptophyta</taxon>
        <taxon>Embryophyta</taxon>
        <taxon>Tracheophyta</taxon>
        <taxon>Spermatophyta</taxon>
        <taxon>Magnoliopsida</taxon>
        <taxon>eudicotyledons</taxon>
        <taxon>Gunneridae</taxon>
        <taxon>Pentapetalae</taxon>
        <taxon>asterids</taxon>
        <taxon>campanulids</taxon>
        <taxon>Asterales</taxon>
        <taxon>Asteraceae</taxon>
        <taxon>Cichorioideae</taxon>
        <taxon>Cichorieae</taxon>
        <taxon>Lactucinae</taxon>
        <taxon>Lactuca</taxon>
    </lineage>
</organism>
<proteinExistence type="inferred from homology"/>
<dbReference type="PANTHER" id="PTHR11239">
    <property type="entry name" value="DNA-DIRECTED RNA POLYMERASE"/>
    <property type="match status" value="1"/>
</dbReference>
<gene>
    <name evidence="8" type="ORF">LSAT_V11C600324960</name>
</gene>
<feature type="domain" description="TFIIS-type" evidence="7">
    <location>
        <begin position="113"/>
        <end position="154"/>
    </location>
</feature>
<dbReference type="InterPro" id="IPR012164">
    <property type="entry name" value="Rpa12/Rpb9/Rpc10/TFS"/>
</dbReference>
<dbReference type="AlphaFoldDB" id="A0A9R1V3G5"/>
<dbReference type="EMBL" id="NBSK02000006">
    <property type="protein sequence ID" value="KAJ0198901.1"/>
    <property type="molecule type" value="Genomic_DNA"/>
</dbReference>
<dbReference type="PIRSF" id="PIRSF005586">
    <property type="entry name" value="RNApol_RpoM"/>
    <property type="match status" value="1"/>
</dbReference>
<keyword evidence="9" id="KW-1185">Reference proteome</keyword>
<sequence length="156" mass="18336">MDPTVVEDDLAKDHGDEICHQLQRVVDMEFCPTYGMLLKYELPNLHLPGRFFCPTCPYVKIKRNQCLVKKEIDPIITQDDMKNAPKTDQGIYMLHNLSKMMHFFFFQLEFMMFFVSCSPDCGHNKAAYIQFQTRSVDEPMTINFTCKKCGKCWRED</sequence>
<dbReference type="GO" id="GO:0008270">
    <property type="term" value="F:zinc ion binding"/>
    <property type="evidence" value="ECO:0007669"/>
    <property type="project" value="UniProtKB-KW"/>
</dbReference>
<dbReference type="PANTHER" id="PTHR11239:SF12">
    <property type="entry name" value="DNA-DIRECTED RNA POLYMERASE III SUBUNIT RPC10"/>
    <property type="match status" value="1"/>
</dbReference>
<evidence type="ECO:0000256" key="3">
    <source>
        <dbReference type="ARBA" id="ARBA00022833"/>
    </source>
</evidence>
<evidence type="ECO:0000259" key="7">
    <source>
        <dbReference type="PROSITE" id="PS51133"/>
    </source>
</evidence>
<feature type="binding site" evidence="5">
    <location>
        <position position="146"/>
    </location>
    <ligand>
        <name>Zn(2+)</name>
        <dbReference type="ChEBI" id="CHEBI:29105"/>
        <label>2</label>
    </ligand>
</feature>
<dbReference type="SMART" id="SM00440">
    <property type="entry name" value="ZnF_C2C2"/>
    <property type="match status" value="1"/>
</dbReference>
<dbReference type="Proteomes" id="UP000235145">
    <property type="component" value="Unassembled WGS sequence"/>
</dbReference>